<dbReference type="Proteomes" id="UP000009315">
    <property type="component" value="Unassembled WGS sequence"/>
</dbReference>
<dbReference type="AlphaFoldDB" id="K8DZ43"/>
<name>K8DZ43_9FIRM</name>
<accession>K8DZ43</accession>
<gene>
    <name evidence="1" type="ORF">DESHY_20151</name>
</gene>
<organism evidence="1 2">
    <name type="scientific">Desulforamulus hydrothermalis Lam5 = DSM 18033</name>
    <dbReference type="NCBI Taxonomy" id="1121428"/>
    <lineage>
        <taxon>Bacteria</taxon>
        <taxon>Bacillati</taxon>
        <taxon>Bacillota</taxon>
        <taxon>Clostridia</taxon>
        <taxon>Eubacteriales</taxon>
        <taxon>Peptococcaceae</taxon>
        <taxon>Desulforamulus</taxon>
    </lineage>
</organism>
<dbReference type="EMBL" id="CAOS01000009">
    <property type="protein sequence ID" value="CCO08282.1"/>
    <property type="molecule type" value="Genomic_DNA"/>
</dbReference>
<keyword evidence="2" id="KW-1185">Reference proteome</keyword>
<proteinExistence type="predicted"/>
<comment type="caution">
    <text evidence="1">The sequence shown here is derived from an EMBL/GenBank/DDBJ whole genome shotgun (WGS) entry which is preliminary data.</text>
</comment>
<dbReference type="NCBIfam" id="NF041539">
    <property type="entry name" value="choice_anch_R"/>
    <property type="match status" value="1"/>
</dbReference>
<dbReference type="STRING" id="1121428.DESHY_20151"/>
<sequence>MVPINAFKNGVTPLNEATMNALLNLQPFSVLYEGTQRDAKTGSGVLENTLADYNYCCRFTATGTTEVARVELHLDKDGTGSDLVVQIRSGMNPAAGTDGTLLKEIVIPAEFIPTTAAYISIPINLSGLTSGAQYWIVVKKGGDATNHLDWVGETTTDTNYPAYRRAGNSGAWTATNALHFRVFSGASGLPRHVIEGVNAITTIEYSSGLPSKLYQYIPPSDGPAGGVRDVLTISYSSGLLTKGV</sequence>
<evidence type="ECO:0000313" key="1">
    <source>
        <dbReference type="EMBL" id="CCO08282.1"/>
    </source>
</evidence>
<reference evidence="1 2" key="1">
    <citation type="journal article" date="2013" name="Genome Announc.">
        <title>Genome Sequence of the Sulfate-Reducing Bacterium Desulfotomaculum hydrothermale Lam5(T).</title>
        <authorList>
            <person name="Amin O."/>
            <person name="Fardeau M.L."/>
            <person name="Valette O."/>
            <person name="Hirschler-Rea A."/>
            <person name="Barbe V."/>
            <person name="Medigue C."/>
            <person name="Vacherie B."/>
            <person name="Ollivier B."/>
            <person name="Bertin P.N."/>
            <person name="Dolla A."/>
        </authorList>
    </citation>
    <scope>NUCLEOTIDE SEQUENCE [LARGE SCALE GENOMIC DNA]</scope>
    <source>
        <strain evidence="2">Lam5 / DSM 18033</strain>
    </source>
</reference>
<evidence type="ECO:0000313" key="2">
    <source>
        <dbReference type="Proteomes" id="UP000009315"/>
    </source>
</evidence>
<protein>
    <submittedName>
        <fullName evidence="1">Uncharacterized protein</fullName>
    </submittedName>
</protein>